<reference evidence="2 3" key="1">
    <citation type="submission" date="2018-05" db="EMBL/GenBank/DDBJ databases">
        <title>Marinifilum breve JC075T sp. nov., a marine bacterium isolated from Yongle Blue Hole in the South China Sea.</title>
        <authorList>
            <person name="Fu T."/>
        </authorList>
    </citation>
    <scope>NUCLEOTIDE SEQUENCE [LARGE SCALE GENOMIC DNA]</scope>
    <source>
        <strain evidence="2 3">JC075</strain>
    </source>
</reference>
<proteinExistence type="predicted"/>
<feature type="chain" id="PRO_5016119670" description="Lipoprotein" evidence="1">
    <location>
        <begin position="21"/>
        <end position="143"/>
    </location>
</feature>
<evidence type="ECO:0008006" key="4">
    <source>
        <dbReference type="Google" id="ProtNLM"/>
    </source>
</evidence>
<evidence type="ECO:0000256" key="1">
    <source>
        <dbReference type="SAM" id="SignalP"/>
    </source>
</evidence>
<organism evidence="2 3">
    <name type="scientific">Marinifilum breve</name>
    <dbReference type="NCBI Taxonomy" id="2184082"/>
    <lineage>
        <taxon>Bacteria</taxon>
        <taxon>Pseudomonadati</taxon>
        <taxon>Bacteroidota</taxon>
        <taxon>Bacteroidia</taxon>
        <taxon>Marinilabiliales</taxon>
        <taxon>Marinifilaceae</taxon>
    </lineage>
</organism>
<feature type="signal peptide" evidence="1">
    <location>
        <begin position="1"/>
        <end position="20"/>
    </location>
</feature>
<name>A0A2V3ZUB9_9BACT</name>
<accession>A0A2V3ZUB9</accession>
<comment type="caution">
    <text evidence="2">The sequence shown here is derived from an EMBL/GenBank/DDBJ whole genome shotgun (WGS) entry which is preliminary data.</text>
</comment>
<dbReference type="PROSITE" id="PS51257">
    <property type="entry name" value="PROKAR_LIPOPROTEIN"/>
    <property type="match status" value="1"/>
</dbReference>
<dbReference type="Proteomes" id="UP000248079">
    <property type="component" value="Unassembled WGS sequence"/>
</dbReference>
<dbReference type="RefSeq" id="WP_110361933.1">
    <property type="nucleotide sequence ID" value="NZ_QFLI01000008.1"/>
</dbReference>
<gene>
    <name evidence="2" type="ORF">DF185_16860</name>
</gene>
<evidence type="ECO:0000313" key="2">
    <source>
        <dbReference type="EMBL" id="PXX98002.1"/>
    </source>
</evidence>
<keyword evidence="3" id="KW-1185">Reference proteome</keyword>
<sequence length="143" mass="16838">MRTLILNIILVMLFSGCATKNQSSKKMTKNQQSTYQQVAKEKYGEEVEFKFNLDKKYVICEKMNSKLQPNPNQLKEFFVYDITKGAIIYEDKIANAKVEWHNEKQLLITKQRGYITNPEDTGKWAYVFDLITKKKITDIREKN</sequence>
<keyword evidence="1" id="KW-0732">Signal</keyword>
<dbReference type="OrthoDB" id="1120895at2"/>
<protein>
    <recommendedName>
        <fullName evidence="4">Lipoprotein</fullName>
    </recommendedName>
</protein>
<dbReference type="AlphaFoldDB" id="A0A2V3ZUB9"/>
<dbReference type="EMBL" id="QFLI01000008">
    <property type="protein sequence ID" value="PXX98002.1"/>
    <property type="molecule type" value="Genomic_DNA"/>
</dbReference>
<evidence type="ECO:0000313" key="3">
    <source>
        <dbReference type="Proteomes" id="UP000248079"/>
    </source>
</evidence>